<dbReference type="InterPro" id="IPR018497">
    <property type="entry name" value="Peptidase_M13_C"/>
</dbReference>
<dbReference type="GO" id="GO:0004222">
    <property type="term" value="F:metalloendopeptidase activity"/>
    <property type="evidence" value="ECO:0007669"/>
    <property type="project" value="InterPro"/>
</dbReference>
<dbReference type="InterPro" id="IPR000718">
    <property type="entry name" value="Peptidase_M13"/>
</dbReference>
<dbReference type="Proteomes" id="UP000887575">
    <property type="component" value="Unassembled WGS sequence"/>
</dbReference>
<dbReference type="Pfam" id="PF01431">
    <property type="entry name" value="Peptidase_M13"/>
    <property type="match status" value="1"/>
</dbReference>
<dbReference type="PANTHER" id="PTHR11733:SF208">
    <property type="entry name" value="PEPTIDASE M13 C-TERMINAL DOMAIN-CONTAINING PROTEIN"/>
    <property type="match status" value="1"/>
</dbReference>
<evidence type="ECO:0000259" key="1">
    <source>
        <dbReference type="Pfam" id="PF01431"/>
    </source>
</evidence>
<evidence type="ECO:0000313" key="2">
    <source>
        <dbReference type="Proteomes" id="UP000887575"/>
    </source>
</evidence>
<protein>
    <recommendedName>
        <fullName evidence="1">Peptidase M13 C-terminal domain-containing protein</fullName>
    </recommendedName>
</protein>
<keyword evidence="2" id="KW-1185">Reference proteome</keyword>
<evidence type="ECO:0000313" key="3">
    <source>
        <dbReference type="WBParaSite" id="MBELARI_LOCUS21659"/>
    </source>
</evidence>
<proteinExistence type="predicted"/>
<accession>A0AAF3F5I9</accession>
<dbReference type="InterPro" id="IPR024079">
    <property type="entry name" value="MetalloPept_cat_dom_sf"/>
</dbReference>
<dbReference type="GO" id="GO:0005886">
    <property type="term" value="C:plasma membrane"/>
    <property type="evidence" value="ECO:0007669"/>
    <property type="project" value="TreeGrafter"/>
</dbReference>
<dbReference type="WBParaSite" id="MBELARI_LOCUS21659">
    <property type="protein sequence ID" value="MBELARI_LOCUS21659"/>
    <property type="gene ID" value="MBELARI_LOCUS21659"/>
</dbReference>
<name>A0AAF3F5I9_9BILA</name>
<dbReference type="SUPFAM" id="SSF55486">
    <property type="entry name" value="Metalloproteases ('zincins'), catalytic domain"/>
    <property type="match status" value="1"/>
</dbReference>
<dbReference type="Gene3D" id="3.40.390.10">
    <property type="entry name" value="Collagenase (Catalytic Domain)"/>
    <property type="match status" value="1"/>
</dbReference>
<sequence>MKVFTLVITFIGMNILKNDTVAAKLIPAEVWKKIKQLKRTKFESELVRWADATDSALIDDAAAFISGLRPREVFLQYIQEKELLKNGDLKELQKRVKGLLKVIEKNRMQDELRKKAQRKESFHELAVQSLDRLSLNHPPSKGNTSMMYEALYESLSRIFHDLRLFNNESVIVMNDLLAHITSFYFFAPQEYEAIVLASSFESQNSLKMVELAALLSKHLPASTFKDCSNPINSQINQVFCPCDLEAKRTLQEDLNEIEALEIGHHTLVDALGLKINDIAYKEIPKITNEKMFFYAYAALWCAADPEQNYEWGSYQSASHVRVNSALSYSKEFLRVFECPKHSNFAKLQVGPFMDL</sequence>
<dbReference type="GO" id="GO:0016485">
    <property type="term" value="P:protein processing"/>
    <property type="evidence" value="ECO:0007669"/>
    <property type="project" value="TreeGrafter"/>
</dbReference>
<dbReference type="PANTHER" id="PTHR11733">
    <property type="entry name" value="ZINC METALLOPROTEASE FAMILY M13 NEPRILYSIN-RELATED"/>
    <property type="match status" value="1"/>
</dbReference>
<dbReference type="AlphaFoldDB" id="A0AAF3F5I9"/>
<organism evidence="2 3">
    <name type="scientific">Mesorhabditis belari</name>
    <dbReference type="NCBI Taxonomy" id="2138241"/>
    <lineage>
        <taxon>Eukaryota</taxon>
        <taxon>Metazoa</taxon>
        <taxon>Ecdysozoa</taxon>
        <taxon>Nematoda</taxon>
        <taxon>Chromadorea</taxon>
        <taxon>Rhabditida</taxon>
        <taxon>Rhabditina</taxon>
        <taxon>Rhabditomorpha</taxon>
        <taxon>Rhabditoidea</taxon>
        <taxon>Rhabditidae</taxon>
        <taxon>Mesorhabditinae</taxon>
        <taxon>Mesorhabditis</taxon>
    </lineage>
</organism>
<feature type="domain" description="Peptidase M13 C-terminal" evidence="1">
    <location>
        <begin position="244"/>
        <end position="344"/>
    </location>
</feature>
<reference evidence="3" key="1">
    <citation type="submission" date="2024-02" db="UniProtKB">
        <authorList>
            <consortium name="WormBaseParasite"/>
        </authorList>
    </citation>
    <scope>IDENTIFICATION</scope>
</reference>